<name>A0A9N7Z906_PLEPL</name>
<sequence length="68" mass="7767">MTPDIRRTRCIIIWGIRRVMFGIKPAKVVGIVVYYLSPWRLHPHFCKDERFPGSVCAPDSPGVKDGVK</sequence>
<reference evidence="1" key="1">
    <citation type="submission" date="2020-03" db="EMBL/GenBank/DDBJ databases">
        <authorList>
            <person name="Weist P."/>
        </authorList>
    </citation>
    <scope>NUCLEOTIDE SEQUENCE</scope>
</reference>
<evidence type="ECO:0000313" key="1">
    <source>
        <dbReference type="EMBL" id="CAB1453089.1"/>
    </source>
</evidence>
<dbReference type="AlphaFoldDB" id="A0A9N7Z906"/>
<accession>A0A9N7Z906</accession>
<organism evidence="1 2">
    <name type="scientific">Pleuronectes platessa</name>
    <name type="common">European plaice</name>
    <dbReference type="NCBI Taxonomy" id="8262"/>
    <lineage>
        <taxon>Eukaryota</taxon>
        <taxon>Metazoa</taxon>
        <taxon>Chordata</taxon>
        <taxon>Craniata</taxon>
        <taxon>Vertebrata</taxon>
        <taxon>Euteleostomi</taxon>
        <taxon>Actinopterygii</taxon>
        <taxon>Neopterygii</taxon>
        <taxon>Teleostei</taxon>
        <taxon>Neoteleostei</taxon>
        <taxon>Acanthomorphata</taxon>
        <taxon>Carangaria</taxon>
        <taxon>Pleuronectiformes</taxon>
        <taxon>Pleuronectoidei</taxon>
        <taxon>Pleuronectidae</taxon>
        <taxon>Pleuronectes</taxon>
    </lineage>
</organism>
<dbReference type="EMBL" id="CADEAL010004157">
    <property type="protein sequence ID" value="CAB1453089.1"/>
    <property type="molecule type" value="Genomic_DNA"/>
</dbReference>
<evidence type="ECO:0000313" key="2">
    <source>
        <dbReference type="Proteomes" id="UP001153269"/>
    </source>
</evidence>
<comment type="caution">
    <text evidence="1">The sequence shown here is derived from an EMBL/GenBank/DDBJ whole genome shotgun (WGS) entry which is preliminary data.</text>
</comment>
<proteinExistence type="predicted"/>
<gene>
    <name evidence="1" type="ORF">PLEPLA_LOCUS40839</name>
</gene>
<keyword evidence="2" id="KW-1185">Reference proteome</keyword>
<protein>
    <submittedName>
        <fullName evidence="1">Uncharacterized protein</fullName>
    </submittedName>
</protein>
<dbReference type="Proteomes" id="UP001153269">
    <property type="component" value="Unassembled WGS sequence"/>
</dbReference>